<dbReference type="PROSITE" id="PS52016">
    <property type="entry name" value="TONB_DEPENDENT_REC_3"/>
    <property type="match status" value="1"/>
</dbReference>
<evidence type="ECO:0000256" key="12">
    <source>
        <dbReference type="RuleBase" id="RU003357"/>
    </source>
</evidence>
<keyword evidence="9 11" id="KW-0472">Membrane</keyword>
<evidence type="ECO:0000259" key="15">
    <source>
        <dbReference type="Pfam" id="PF07715"/>
    </source>
</evidence>
<comment type="similarity">
    <text evidence="11 12">Belongs to the TonB-dependent receptor family.</text>
</comment>
<evidence type="ECO:0000256" key="7">
    <source>
        <dbReference type="ARBA" id="ARBA00023065"/>
    </source>
</evidence>
<evidence type="ECO:0000256" key="8">
    <source>
        <dbReference type="ARBA" id="ARBA00023077"/>
    </source>
</evidence>
<keyword evidence="2 11" id="KW-0813">Transport</keyword>
<keyword evidence="7" id="KW-0406">Ion transport</keyword>
<dbReference type="Pfam" id="PF00593">
    <property type="entry name" value="TonB_dep_Rec_b-barrel"/>
    <property type="match status" value="1"/>
</dbReference>
<feature type="region of interest" description="Disordered" evidence="13">
    <location>
        <begin position="264"/>
        <end position="288"/>
    </location>
</feature>
<keyword evidence="3 11" id="KW-1134">Transmembrane beta strand</keyword>
<protein>
    <submittedName>
        <fullName evidence="16">TonB-dependent receptor</fullName>
    </submittedName>
</protein>
<evidence type="ECO:0000256" key="9">
    <source>
        <dbReference type="ARBA" id="ARBA00023136"/>
    </source>
</evidence>
<organism evidence="16 17">
    <name type="scientific">Kineobactrum salinum</name>
    <dbReference type="NCBI Taxonomy" id="2708301"/>
    <lineage>
        <taxon>Bacteria</taxon>
        <taxon>Pseudomonadati</taxon>
        <taxon>Pseudomonadota</taxon>
        <taxon>Gammaproteobacteria</taxon>
        <taxon>Cellvibrionales</taxon>
        <taxon>Halieaceae</taxon>
        <taxon>Kineobactrum</taxon>
    </lineage>
</organism>
<evidence type="ECO:0000256" key="4">
    <source>
        <dbReference type="ARBA" id="ARBA00022496"/>
    </source>
</evidence>
<dbReference type="GO" id="GO:0009279">
    <property type="term" value="C:cell outer membrane"/>
    <property type="evidence" value="ECO:0007669"/>
    <property type="project" value="UniProtKB-SubCell"/>
</dbReference>
<feature type="domain" description="TonB-dependent receptor plug" evidence="15">
    <location>
        <begin position="54"/>
        <end position="161"/>
    </location>
</feature>
<dbReference type="AlphaFoldDB" id="A0A6C0U1R2"/>
<gene>
    <name evidence="16" type="ORF">G3T16_11460</name>
</gene>
<dbReference type="EMBL" id="CP048711">
    <property type="protein sequence ID" value="QIB65946.1"/>
    <property type="molecule type" value="Genomic_DNA"/>
</dbReference>
<comment type="subcellular location">
    <subcellularLocation>
        <location evidence="1 11">Cell outer membrane</location>
        <topology evidence="1 11">Multi-pass membrane protein</topology>
    </subcellularLocation>
</comment>
<keyword evidence="6" id="KW-0408">Iron</keyword>
<name>A0A6C0U1R2_9GAMM</name>
<dbReference type="InterPro" id="IPR012910">
    <property type="entry name" value="Plug_dom"/>
</dbReference>
<dbReference type="PANTHER" id="PTHR32552">
    <property type="entry name" value="FERRICHROME IRON RECEPTOR-RELATED"/>
    <property type="match status" value="1"/>
</dbReference>
<keyword evidence="16" id="KW-0675">Receptor</keyword>
<dbReference type="InterPro" id="IPR036942">
    <property type="entry name" value="Beta-barrel_TonB_sf"/>
</dbReference>
<dbReference type="RefSeq" id="WP_163495384.1">
    <property type="nucleotide sequence ID" value="NZ_CP048711.1"/>
</dbReference>
<evidence type="ECO:0000256" key="3">
    <source>
        <dbReference type="ARBA" id="ARBA00022452"/>
    </source>
</evidence>
<keyword evidence="5 11" id="KW-0812">Transmembrane</keyword>
<keyword evidence="4" id="KW-0410">Iron transport</keyword>
<evidence type="ECO:0000256" key="6">
    <source>
        <dbReference type="ARBA" id="ARBA00023004"/>
    </source>
</evidence>
<evidence type="ECO:0000313" key="16">
    <source>
        <dbReference type="EMBL" id="QIB65946.1"/>
    </source>
</evidence>
<dbReference type="InterPro" id="IPR039426">
    <property type="entry name" value="TonB-dep_rcpt-like"/>
</dbReference>
<feature type="domain" description="TonB-dependent receptor-like beta-barrel" evidence="14">
    <location>
        <begin position="205"/>
        <end position="718"/>
    </location>
</feature>
<dbReference type="Proteomes" id="UP000477680">
    <property type="component" value="Chromosome"/>
</dbReference>
<dbReference type="KEGG" id="kim:G3T16_11460"/>
<evidence type="ECO:0000256" key="1">
    <source>
        <dbReference type="ARBA" id="ARBA00004571"/>
    </source>
</evidence>
<sequence length="755" mass="82712">MNKKLCGTKIKTGKTGAFVGTLAAITALHSPGSAAQKLELEEIIVTATKTAESVRDIPMSIEAFTGDSLLDRGIVDVKGLFDRTVGVSYSNSRTVIRSVAANTVSNYVVSEETGRFLGDISLNPPSVKGGLADFDPFDMSSVEILKGPQATLFGGAALAGAVRYVPNSVNHNEFEARLRMAYGDVSESDDHFISKSLMLNVPVSEDFGFRFAATGNDVPGQIDDTFSGRNDVNFSDTEQYRAIADWQLSDRWVLTGTYQKWENESETPFTDNPDEYTISTRRSPGPSESEVELFEGRLEYLGETSTVTALVSQVDNTYSWDIDLVPVLGSVGIIPDAITQQDFIDSEADVTSYELRWSSNSPIVSSSSFLNGWSYLFGLYRMEADQIKKEAVVVTAPPALAPFLPFIVPGVPVVPLDNGNFATIQDSRAEVDVTETAFFMDIGKSFLDDKIDLDLGLRYADSSVDSDVYDVFSGSIENLRKFSDDDDRINPSVAITWNIEDDVSLRASASEGFRYGGANAIPTSEREAEGIPDTFGSDSLWNYELALRSDWLDRTLRFDATAFQINWDDLQIVQISDAALNYVDNVGGAEIQGLEYSLQYVVPENTQWVPDGLWLTVSNANIMSETTEAFQSSGSTVEKGSELPLSPKRTTAVEIGWSGNMNNFEMSLSANYKYSGDRKNDLLGTRRLPSYELWGLSARVSNDAWYLRPAIGLTVTNLTNEVFSHTAIPGILNPLATTYVLGAPRTIALNFEISL</sequence>
<keyword evidence="8 12" id="KW-0798">TonB box</keyword>
<dbReference type="PANTHER" id="PTHR32552:SF81">
    <property type="entry name" value="TONB-DEPENDENT OUTER MEMBRANE RECEPTOR"/>
    <property type="match status" value="1"/>
</dbReference>
<reference evidence="16 17" key="1">
    <citation type="submission" date="2020-02" db="EMBL/GenBank/DDBJ databases">
        <title>Genome sequencing for Kineobactrum sp. M2.</title>
        <authorList>
            <person name="Park S.-J."/>
        </authorList>
    </citation>
    <scope>NUCLEOTIDE SEQUENCE [LARGE SCALE GENOMIC DNA]</scope>
    <source>
        <strain evidence="16 17">M2</strain>
    </source>
</reference>
<accession>A0A6C0U1R2</accession>
<evidence type="ECO:0000256" key="5">
    <source>
        <dbReference type="ARBA" id="ARBA00022692"/>
    </source>
</evidence>
<evidence type="ECO:0000259" key="14">
    <source>
        <dbReference type="Pfam" id="PF00593"/>
    </source>
</evidence>
<dbReference type="Pfam" id="PF07715">
    <property type="entry name" value="Plug"/>
    <property type="match status" value="1"/>
</dbReference>
<evidence type="ECO:0000313" key="17">
    <source>
        <dbReference type="Proteomes" id="UP000477680"/>
    </source>
</evidence>
<dbReference type="GO" id="GO:0006826">
    <property type="term" value="P:iron ion transport"/>
    <property type="evidence" value="ECO:0007669"/>
    <property type="project" value="UniProtKB-KW"/>
</dbReference>
<keyword evidence="10 11" id="KW-0998">Cell outer membrane</keyword>
<dbReference type="Gene3D" id="2.40.170.20">
    <property type="entry name" value="TonB-dependent receptor, beta-barrel domain"/>
    <property type="match status" value="1"/>
</dbReference>
<dbReference type="SUPFAM" id="SSF56935">
    <property type="entry name" value="Porins"/>
    <property type="match status" value="1"/>
</dbReference>
<evidence type="ECO:0000256" key="13">
    <source>
        <dbReference type="SAM" id="MobiDB-lite"/>
    </source>
</evidence>
<evidence type="ECO:0000256" key="11">
    <source>
        <dbReference type="PROSITE-ProRule" id="PRU01360"/>
    </source>
</evidence>
<keyword evidence="17" id="KW-1185">Reference proteome</keyword>
<dbReference type="InterPro" id="IPR000531">
    <property type="entry name" value="Beta-barrel_TonB"/>
</dbReference>
<evidence type="ECO:0000256" key="10">
    <source>
        <dbReference type="ARBA" id="ARBA00023237"/>
    </source>
</evidence>
<evidence type="ECO:0000256" key="2">
    <source>
        <dbReference type="ARBA" id="ARBA00022448"/>
    </source>
</evidence>
<proteinExistence type="inferred from homology"/>